<dbReference type="GeneID" id="36395782"/>
<keyword evidence="2" id="KW-1185">Reference proteome</keyword>
<proteinExistence type="predicted"/>
<dbReference type="Proteomes" id="UP000054928">
    <property type="component" value="Unassembled WGS sequence"/>
</dbReference>
<accession>A0A0P1ATA2</accession>
<dbReference type="EMBL" id="CCYD01001204">
    <property type="protein sequence ID" value="CEG44359.1"/>
    <property type="molecule type" value="Genomic_DNA"/>
</dbReference>
<dbReference type="RefSeq" id="XP_024580728.1">
    <property type="nucleotide sequence ID" value="XM_024730452.1"/>
</dbReference>
<evidence type="ECO:0000313" key="1">
    <source>
        <dbReference type="EMBL" id="CEG44359.1"/>
    </source>
</evidence>
<evidence type="ECO:0000313" key="2">
    <source>
        <dbReference type="Proteomes" id="UP000054928"/>
    </source>
</evidence>
<name>A0A0P1ATA2_PLAHL</name>
<dbReference type="AlphaFoldDB" id="A0A0P1ATA2"/>
<protein>
    <submittedName>
        <fullName evidence="1">Uncharacterized protein</fullName>
    </submittedName>
</protein>
<reference evidence="2" key="1">
    <citation type="submission" date="2014-09" db="EMBL/GenBank/DDBJ databases">
        <authorList>
            <person name="Sharma Rahul"/>
            <person name="Thines Marco"/>
        </authorList>
    </citation>
    <scope>NUCLEOTIDE SEQUENCE [LARGE SCALE GENOMIC DNA]</scope>
</reference>
<organism evidence="1 2">
    <name type="scientific">Plasmopara halstedii</name>
    <name type="common">Downy mildew of sunflower</name>
    <dbReference type="NCBI Taxonomy" id="4781"/>
    <lineage>
        <taxon>Eukaryota</taxon>
        <taxon>Sar</taxon>
        <taxon>Stramenopiles</taxon>
        <taxon>Oomycota</taxon>
        <taxon>Peronosporomycetes</taxon>
        <taxon>Peronosporales</taxon>
        <taxon>Peronosporaceae</taxon>
        <taxon>Plasmopara</taxon>
    </lineage>
</organism>
<sequence>MDLAFTLCIAEVLSDRGRRKFQLKRTTKDCTLAIVASPNWVGQSSVPEESIKSP</sequence>